<comment type="caution">
    <text evidence="1">The sequence shown here is derived from an EMBL/GenBank/DDBJ whole genome shotgun (WGS) entry which is preliminary data.</text>
</comment>
<protein>
    <submittedName>
        <fullName evidence="1">Uncharacterized protein</fullName>
    </submittedName>
</protein>
<name>A0A1Y2DWG8_9PEZI</name>
<dbReference type="AlphaFoldDB" id="A0A1Y2DWG8"/>
<accession>A0A1Y2DWG8</accession>
<dbReference type="GeneID" id="63770512"/>
<evidence type="ECO:0000313" key="2">
    <source>
        <dbReference type="Proteomes" id="UP000193689"/>
    </source>
</evidence>
<gene>
    <name evidence="1" type="ORF">BCR38DRAFT_228699</name>
</gene>
<keyword evidence="2" id="KW-1185">Reference proteome</keyword>
<dbReference type="InParanoid" id="A0A1Y2DWG8"/>
<dbReference type="RefSeq" id="XP_040715111.1">
    <property type="nucleotide sequence ID" value="XM_040854300.1"/>
</dbReference>
<proteinExistence type="predicted"/>
<evidence type="ECO:0000313" key="1">
    <source>
        <dbReference type="EMBL" id="ORY63454.1"/>
    </source>
</evidence>
<dbReference type="EMBL" id="MCFJ01000008">
    <property type="protein sequence ID" value="ORY63454.1"/>
    <property type="molecule type" value="Genomic_DNA"/>
</dbReference>
<reference evidence="1 2" key="1">
    <citation type="submission" date="2016-07" db="EMBL/GenBank/DDBJ databases">
        <title>Pervasive Adenine N6-methylation of Active Genes in Fungi.</title>
        <authorList>
            <consortium name="DOE Joint Genome Institute"/>
            <person name="Mondo S.J."/>
            <person name="Dannebaum R.O."/>
            <person name="Kuo R.C."/>
            <person name="Labutti K."/>
            <person name="Haridas S."/>
            <person name="Kuo A."/>
            <person name="Salamov A."/>
            <person name="Ahrendt S.R."/>
            <person name="Lipzen A."/>
            <person name="Sullivan W."/>
            <person name="Andreopoulos W.B."/>
            <person name="Clum A."/>
            <person name="Lindquist E."/>
            <person name="Daum C."/>
            <person name="Ramamoorthy G.K."/>
            <person name="Gryganskyi A."/>
            <person name="Culley D."/>
            <person name="Magnuson J.K."/>
            <person name="James T.Y."/>
            <person name="O'Malley M.A."/>
            <person name="Stajich J.E."/>
            <person name="Spatafora J.W."/>
            <person name="Visel A."/>
            <person name="Grigoriev I.V."/>
        </authorList>
    </citation>
    <scope>NUCLEOTIDE SEQUENCE [LARGE SCALE GENOMIC DNA]</scope>
    <source>
        <strain evidence="1 2">CBS 129021</strain>
    </source>
</reference>
<dbReference type="Proteomes" id="UP000193689">
    <property type="component" value="Unassembled WGS sequence"/>
</dbReference>
<sequence>MLRSTRASMVESSVGKKPSAGGDWPLLWMHSKSAALRVVEIEAEVGAGIDVAGVAVDSLGSGRPHKALPPSDFVVVSQGCCRLTQAHGWHDGTPYSCCPLPAAFEARPCEGQLRQPERLLAPSADLRVEGHLFVTDAIRNVPEMGGADVEPSGRSRLPKTLGVIIRIRRVIVQIVREEGGLGTADGKAVPVVRDCWVVKDV</sequence>
<organism evidence="1 2">
    <name type="scientific">Pseudomassariella vexata</name>
    <dbReference type="NCBI Taxonomy" id="1141098"/>
    <lineage>
        <taxon>Eukaryota</taxon>
        <taxon>Fungi</taxon>
        <taxon>Dikarya</taxon>
        <taxon>Ascomycota</taxon>
        <taxon>Pezizomycotina</taxon>
        <taxon>Sordariomycetes</taxon>
        <taxon>Xylariomycetidae</taxon>
        <taxon>Amphisphaeriales</taxon>
        <taxon>Pseudomassariaceae</taxon>
        <taxon>Pseudomassariella</taxon>
    </lineage>
</organism>